<dbReference type="Pfam" id="PF14234">
    <property type="entry name" value="DUF4336"/>
    <property type="match status" value="1"/>
</dbReference>
<dbReference type="OrthoDB" id="450111at2"/>
<gene>
    <name evidence="1" type="ORF">SAMN05444123_11814</name>
</gene>
<evidence type="ECO:0000313" key="2">
    <source>
        <dbReference type="Proteomes" id="UP000199615"/>
    </source>
</evidence>
<dbReference type="Proteomes" id="UP000199615">
    <property type="component" value="Unassembled WGS sequence"/>
</dbReference>
<evidence type="ECO:0000313" key="1">
    <source>
        <dbReference type="EMBL" id="SEP36683.1"/>
    </source>
</evidence>
<accession>A0A1H8XA92</accession>
<protein>
    <recommendedName>
        <fullName evidence="3">DUF4336 domain-containing protein</fullName>
    </recommendedName>
</protein>
<proteinExistence type="predicted"/>
<dbReference type="SUPFAM" id="SSF56281">
    <property type="entry name" value="Metallo-hydrolase/oxidoreductase"/>
    <property type="match status" value="1"/>
</dbReference>
<reference evidence="2" key="1">
    <citation type="submission" date="2016-10" db="EMBL/GenBank/DDBJ databases">
        <authorList>
            <person name="Varghese N."/>
            <person name="Submissions S."/>
        </authorList>
    </citation>
    <scope>NUCLEOTIDE SEQUENCE [LARGE SCALE GENOMIC DNA]</scope>
    <source>
        <strain evidence="2">DSM 123</strain>
    </source>
</reference>
<dbReference type="InterPro" id="IPR036866">
    <property type="entry name" value="RibonucZ/Hydroxyglut_hydro"/>
</dbReference>
<dbReference type="InterPro" id="IPR025638">
    <property type="entry name" value="DUF4336"/>
</dbReference>
<organism evidence="1 2">
    <name type="scientific">Rhodopseudomonas pseudopalustris</name>
    <dbReference type="NCBI Taxonomy" id="1513892"/>
    <lineage>
        <taxon>Bacteria</taxon>
        <taxon>Pseudomonadati</taxon>
        <taxon>Pseudomonadota</taxon>
        <taxon>Alphaproteobacteria</taxon>
        <taxon>Hyphomicrobiales</taxon>
        <taxon>Nitrobacteraceae</taxon>
        <taxon>Rhodopseudomonas</taxon>
    </lineage>
</organism>
<dbReference type="PANTHER" id="PTHR33835:SF1">
    <property type="entry name" value="METALLO-BETA-LACTAMASE DOMAIN-CONTAINING PROTEIN"/>
    <property type="match status" value="1"/>
</dbReference>
<dbReference type="EMBL" id="FODT01000018">
    <property type="protein sequence ID" value="SEP36683.1"/>
    <property type="molecule type" value="Genomic_DNA"/>
</dbReference>
<dbReference type="RefSeq" id="WP_092686285.1">
    <property type="nucleotide sequence ID" value="NZ_FODT01000018.1"/>
</dbReference>
<evidence type="ECO:0008006" key="3">
    <source>
        <dbReference type="Google" id="ProtNLM"/>
    </source>
</evidence>
<sequence length="247" mass="27166">MSVANSVAYLPTDTLKPVAHDVWIVDSGPLSAMGLEVPVRMTVVRLASGELWLHSPTSCSNHLKAAIERLGPIAHLVAPNIAHWQFVKGWKDRCPDAKTWSVPGLRTRAPVIKSGVVLDQDLGESPPGAWATDLDQLLITGGFGVNEVAFFHRATKTLILTDFVENLEPAKLGPVAGPLAWLAGATAPDGMAPAHYRFAMNRRRDAVRDTARHLLGWRPERVIFAHGSWFETDGTKRLRHSLRWLLD</sequence>
<dbReference type="AlphaFoldDB" id="A0A1H8XA92"/>
<keyword evidence="2" id="KW-1185">Reference proteome</keyword>
<dbReference type="PANTHER" id="PTHR33835">
    <property type="entry name" value="YALI0C07656P"/>
    <property type="match status" value="1"/>
</dbReference>
<name>A0A1H8XA92_9BRAD</name>